<accession>A0A0U1L3G4</accession>
<proteinExistence type="predicted"/>
<dbReference type="RefSeq" id="WP_021170240.1">
    <property type="nucleotide sequence ID" value="NZ_CTRP01000014.1"/>
</dbReference>
<dbReference type="Pfam" id="PF07693">
    <property type="entry name" value="KAP_NTPase"/>
    <property type="match status" value="1"/>
</dbReference>
<feature type="domain" description="KAP NTPase" evidence="1">
    <location>
        <begin position="34"/>
        <end position="212"/>
    </location>
</feature>
<evidence type="ECO:0000313" key="2">
    <source>
        <dbReference type="EMBL" id="CQR74231.1"/>
    </source>
</evidence>
<evidence type="ECO:0000259" key="1">
    <source>
        <dbReference type="Pfam" id="PF07693"/>
    </source>
</evidence>
<evidence type="ECO:0000313" key="3">
    <source>
        <dbReference type="Proteomes" id="UP000049855"/>
    </source>
</evidence>
<dbReference type="InterPro" id="IPR027417">
    <property type="entry name" value="P-loop_NTPase"/>
</dbReference>
<reference evidence="3" key="1">
    <citation type="submission" date="2015-03" db="EMBL/GenBank/DDBJ databases">
        <authorList>
            <person name="Nijsse Bart"/>
        </authorList>
    </citation>
    <scope>NUCLEOTIDE SEQUENCE [LARGE SCALE GENOMIC DNA]</scope>
</reference>
<keyword evidence="3" id="KW-1185">Reference proteome</keyword>
<dbReference type="InterPro" id="IPR011646">
    <property type="entry name" value="KAP_P-loop"/>
</dbReference>
<dbReference type="Proteomes" id="UP000049855">
    <property type="component" value="Unassembled WGS sequence"/>
</dbReference>
<name>A0A0U1L3G4_9FIRM</name>
<sequence>MAEGKIRHLFPGGNTPQGFFSYYDYVIPIDATRIFLLKGGPGVGKSTFMKKIGQTLVEHGYDVEHHHCSSDPNSLDGLVIPALRVALIDGTAPHIVDPKHPGCVDEILNLGEYWNETKLIHNKTEIIAYTKEISRRFQRAYRMLKGAKAVYDDWEAANCEAMNYNLANQKAASIIESIFSNITTVGYGKQRKLFASAITPIGPVNYIDSISAGFAKRYIITGLPGTGKATLLAKVADTAIAKGLDIEAFFCPLDPLKPEHILIPALDTALITSTPPHNQSFTNATAVIDMNDCLDTDITLRLEPVTDYDRTTFWELFGKAGAYIHEAKKLHDELETYYIPNINFNGVDVLRVKTLARLSGYAAKQ</sequence>
<protein>
    <submittedName>
        <fullName evidence="2">ATPase component BioM of energizing module of biotin ECF transporter</fullName>
    </submittedName>
</protein>
<dbReference type="AlphaFoldDB" id="A0A0U1L3G4"/>
<organism evidence="2 3">
    <name type="scientific">Sporomusa ovata</name>
    <dbReference type="NCBI Taxonomy" id="2378"/>
    <lineage>
        <taxon>Bacteria</taxon>
        <taxon>Bacillati</taxon>
        <taxon>Bacillota</taxon>
        <taxon>Negativicutes</taxon>
        <taxon>Selenomonadales</taxon>
        <taxon>Sporomusaceae</taxon>
        <taxon>Sporomusa</taxon>
    </lineage>
</organism>
<gene>
    <name evidence="2" type="ORF">SpAn4DRAFT_0693</name>
</gene>
<dbReference type="EMBL" id="CTRP01000014">
    <property type="protein sequence ID" value="CQR74231.1"/>
    <property type="molecule type" value="Genomic_DNA"/>
</dbReference>
<dbReference type="SUPFAM" id="SSF52540">
    <property type="entry name" value="P-loop containing nucleoside triphosphate hydrolases"/>
    <property type="match status" value="1"/>
</dbReference>